<gene>
    <name evidence="5" type="ORF">QYS62_005071</name>
</gene>
<dbReference type="SUPFAM" id="SSF49329">
    <property type="entry name" value="Cu,Zn superoxide dismutase-like"/>
    <property type="match status" value="1"/>
</dbReference>
<protein>
    <submittedName>
        <fullName evidence="5">Superoxide dismutase</fullName>
    </submittedName>
</protein>
<evidence type="ECO:0000256" key="1">
    <source>
        <dbReference type="ARBA" id="ARBA00003917"/>
    </source>
</evidence>
<dbReference type="PANTHER" id="PTHR10003">
    <property type="entry name" value="SUPEROXIDE DISMUTASE CU-ZN -RELATED"/>
    <property type="match status" value="1"/>
</dbReference>
<evidence type="ECO:0000313" key="5">
    <source>
        <dbReference type="EMBL" id="WZH44055.1"/>
    </source>
</evidence>
<accession>A0ABZ2WV17</accession>
<dbReference type="PRINTS" id="PR00068">
    <property type="entry name" value="CUZNDISMTASE"/>
</dbReference>
<comment type="function">
    <text evidence="1">Destroys radicals which are normally produced within the cells and which are toxic to biological systems.</text>
</comment>
<keyword evidence="3" id="KW-0963">Cytoplasm</keyword>
<dbReference type="Pfam" id="PF00080">
    <property type="entry name" value="Sod_Cu"/>
    <property type="match status" value="1"/>
</dbReference>
<dbReference type="Gene3D" id="2.60.40.200">
    <property type="entry name" value="Superoxide dismutase, copper/zinc binding domain"/>
    <property type="match status" value="1"/>
</dbReference>
<evidence type="ECO:0000313" key="6">
    <source>
        <dbReference type="Proteomes" id="UP001489902"/>
    </source>
</evidence>
<reference evidence="5 6" key="1">
    <citation type="submission" date="2024-04" db="EMBL/GenBank/DDBJ databases">
        <title>Complete genome sequence of Fusarium acuminatum.</title>
        <authorList>
            <person name="Lan B."/>
        </authorList>
    </citation>
    <scope>NUCLEOTIDE SEQUENCE [LARGE SCALE GENOMIC DNA]</scope>
    <source>
        <strain evidence="5">1A</strain>
    </source>
</reference>
<feature type="domain" description="Superoxide dismutase copper/zinc binding" evidence="4">
    <location>
        <begin position="1"/>
        <end position="51"/>
    </location>
</feature>
<evidence type="ECO:0000259" key="4">
    <source>
        <dbReference type="Pfam" id="PF00080"/>
    </source>
</evidence>
<dbReference type="Proteomes" id="UP001489902">
    <property type="component" value="Chromosome 2"/>
</dbReference>
<evidence type="ECO:0000256" key="2">
    <source>
        <dbReference type="ARBA" id="ARBA00004496"/>
    </source>
</evidence>
<dbReference type="EMBL" id="CP151261">
    <property type="protein sequence ID" value="WZH44055.1"/>
    <property type="molecule type" value="Genomic_DNA"/>
</dbReference>
<sequence>MTDHLVKLIGPESVIGRTIVIHNGTDDLGQGLNRESKVTGNADGRPACGVIGISSSGSANPRPRRPVETAMIVTTSHL</sequence>
<keyword evidence="6" id="KW-1185">Reference proteome</keyword>
<proteinExistence type="predicted"/>
<dbReference type="InterPro" id="IPR036423">
    <property type="entry name" value="SOD-like_Cu/Zn_dom_sf"/>
</dbReference>
<dbReference type="InterPro" id="IPR024134">
    <property type="entry name" value="SOD_Cu/Zn_/chaperone"/>
</dbReference>
<evidence type="ECO:0000256" key="3">
    <source>
        <dbReference type="ARBA" id="ARBA00022490"/>
    </source>
</evidence>
<dbReference type="InterPro" id="IPR001424">
    <property type="entry name" value="SOD_Cu_Zn_dom"/>
</dbReference>
<comment type="subcellular location">
    <subcellularLocation>
        <location evidence="2">Cytoplasm</location>
    </subcellularLocation>
</comment>
<organism evidence="5 6">
    <name type="scientific">Fusarium acuminatum</name>
    <dbReference type="NCBI Taxonomy" id="5515"/>
    <lineage>
        <taxon>Eukaryota</taxon>
        <taxon>Fungi</taxon>
        <taxon>Dikarya</taxon>
        <taxon>Ascomycota</taxon>
        <taxon>Pezizomycotina</taxon>
        <taxon>Sordariomycetes</taxon>
        <taxon>Hypocreomycetidae</taxon>
        <taxon>Hypocreales</taxon>
        <taxon>Nectriaceae</taxon>
        <taxon>Fusarium</taxon>
        <taxon>Fusarium tricinctum species complex</taxon>
    </lineage>
</organism>
<name>A0ABZ2WV17_9HYPO</name>